<name>A0ABS2D883_9SPHN</name>
<dbReference type="EMBL" id="JAFEMC010000002">
    <property type="protein sequence ID" value="MBM6576331.1"/>
    <property type="molecule type" value="Genomic_DNA"/>
</dbReference>
<gene>
    <name evidence="2" type="ORF">ILT43_08095</name>
</gene>
<proteinExistence type="predicted"/>
<keyword evidence="3" id="KW-1185">Reference proteome</keyword>
<feature type="region of interest" description="Disordered" evidence="1">
    <location>
        <begin position="1"/>
        <end position="29"/>
    </location>
</feature>
<sequence>MAFIPMPPVPGLPGRPTSPKNAVRGRGAVPNASSTPAFSVLPSIVGQPAVGVAMIFSDGIPPIGFLATKRELVDATTGVVIASATAPAVLAYTPQAGDVNRTVFYRVTVTLLLVTFAVTSASVSISAASGRRTNEAVAYGYGDLTRAGVGAVSLNSDFLGITRPGMEKPVSYSTATLISGTAAHWNTSTVTTNTPTRKAALTDATYVFKVIATFADTTTEEITLTINRLANVYTVGTADNLATVGVTDTAIISGKTVEFAAGCDFHNIAVSGGRKFFQQWRPALMTTVQPHDPNRMGLPPSWVCQSVQNITFKNMYVSGDLNPVGISACYAFTRFGGDTNNNSNVIFDGHGVVYDKKWYGSSDAGPASGTGTVNLKTSGAAIPAGSRVIPVLGGTTAPFRVRGVVVGDPILFDGDPTVYRVVADNITYSGTFDDPYVSGGSFTIDQDLAVAISGSAIIRAIAAPNCYAPEYCDDVTMLNGTFAYVQGGITGGTNTNTAFKVKNWKIRHYWNNIVITGTNPPQGIYLEDCSWVSPDRVSKFIHIDAIQVALASLRPFISMKRCEIYQADGTGFFQGLFMRGDATGAATDGSDAGTFDVDGFIATTAAVALISMTGGKDSKFKRVMGVPAVGRVVDAPAAWRDIPYANAMSATLAKTTAGGEFWSGVSTADRLVMFGDYTTNLTAGKLVSTNIKAHGNRLFSLAEAPAGSANFGKVKTSEYVSGGYYNADPVAAIAAVDWSTLTHDQVVAVHRNILKPKLNGAYKLADGSYMTALNPDGSWATDAPYAG</sequence>
<dbReference type="RefSeq" id="WP_204198058.1">
    <property type="nucleotide sequence ID" value="NZ_JAFEMC010000002.1"/>
</dbReference>
<dbReference type="Proteomes" id="UP000763641">
    <property type="component" value="Unassembled WGS sequence"/>
</dbReference>
<evidence type="ECO:0000256" key="1">
    <source>
        <dbReference type="SAM" id="MobiDB-lite"/>
    </source>
</evidence>
<comment type="caution">
    <text evidence="2">The sequence shown here is derived from an EMBL/GenBank/DDBJ whole genome shotgun (WGS) entry which is preliminary data.</text>
</comment>
<evidence type="ECO:0000313" key="3">
    <source>
        <dbReference type="Proteomes" id="UP000763641"/>
    </source>
</evidence>
<protein>
    <submittedName>
        <fullName evidence="2">Uncharacterized protein</fullName>
    </submittedName>
</protein>
<evidence type="ECO:0000313" key="2">
    <source>
        <dbReference type="EMBL" id="MBM6576331.1"/>
    </source>
</evidence>
<organism evidence="2 3">
    <name type="scientific">Sphingomonas longa</name>
    <dbReference type="NCBI Taxonomy" id="2778730"/>
    <lineage>
        <taxon>Bacteria</taxon>
        <taxon>Pseudomonadati</taxon>
        <taxon>Pseudomonadota</taxon>
        <taxon>Alphaproteobacteria</taxon>
        <taxon>Sphingomonadales</taxon>
        <taxon>Sphingomonadaceae</taxon>
        <taxon>Sphingomonas</taxon>
    </lineage>
</organism>
<feature type="compositionally biased region" description="Pro residues" evidence="1">
    <location>
        <begin position="1"/>
        <end position="13"/>
    </location>
</feature>
<accession>A0ABS2D883</accession>
<reference evidence="2 3" key="1">
    <citation type="submission" date="2020-12" db="EMBL/GenBank/DDBJ databases">
        <title>Sphingomonas sp.</title>
        <authorList>
            <person name="Kim M.K."/>
        </authorList>
    </citation>
    <scope>NUCLEOTIDE SEQUENCE [LARGE SCALE GENOMIC DNA]</scope>
    <source>
        <strain evidence="2 3">BT552</strain>
    </source>
</reference>